<gene>
    <name evidence="1" type="ORF">LCGC14_1492290</name>
</gene>
<dbReference type="AlphaFoldDB" id="A0A0F9J746"/>
<dbReference type="Pfam" id="PF18728">
    <property type="entry name" value="HEPN_AbiV"/>
    <property type="match status" value="1"/>
</dbReference>
<dbReference type="InterPro" id="IPR030987">
    <property type="entry name" value="AbiV"/>
</dbReference>
<sequence>MNKSHFRHAINACLDNSESLLADAQMLEFSEPPATAFALAIIAQEESAKAFLLKLVDKDIIPWNELIWRAARDHKCKQLLVMVMDFLNPDWDEFMARDNEWYADRVDGLLPRPVADALNIFRHEKIGRWESHNSPWDDPPVYDPKAKKVARGFIDRWKQDQLYIAVGKDGAVAPRRTVTQAQFETEMERASRLSSVVKEMLEEECTERFDYKLVMEAFQMLFNSINSSIKENP</sequence>
<evidence type="ECO:0000313" key="1">
    <source>
        <dbReference type="EMBL" id="KKM65333.1"/>
    </source>
</evidence>
<dbReference type="NCBIfam" id="TIGR04498">
    <property type="entry name" value="AbiV_defense"/>
    <property type="match status" value="1"/>
</dbReference>
<accession>A0A0F9J746</accession>
<name>A0A0F9J746_9ZZZZ</name>
<evidence type="ECO:0008006" key="2">
    <source>
        <dbReference type="Google" id="ProtNLM"/>
    </source>
</evidence>
<organism evidence="1">
    <name type="scientific">marine sediment metagenome</name>
    <dbReference type="NCBI Taxonomy" id="412755"/>
    <lineage>
        <taxon>unclassified sequences</taxon>
        <taxon>metagenomes</taxon>
        <taxon>ecological metagenomes</taxon>
    </lineage>
</organism>
<proteinExistence type="predicted"/>
<protein>
    <recommendedName>
        <fullName evidence="2">AbiV family abortive infection protein</fullName>
    </recommendedName>
</protein>
<dbReference type="EMBL" id="LAZR01010742">
    <property type="protein sequence ID" value="KKM65333.1"/>
    <property type="molecule type" value="Genomic_DNA"/>
</dbReference>
<reference evidence="1" key="1">
    <citation type="journal article" date="2015" name="Nature">
        <title>Complex archaea that bridge the gap between prokaryotes and eukaryotes.</title>
        <authorList>
            <person name="Spang A."/>
            <person name="Saw J.H."/>
            <person name="Jorgensen S.L."/>
            <person name="Zaremba-Niedzwiedzka K."/>
            <person name="Martijn J."/>
            <person name="Lind A.E."/>
            <person name="van Eijk R."/>
            <person name="Schleper C."/>
            <person name="Guy L."/>
            <person name="Ettema T.J."/>
        </authorList>
    </citation>
    <scope>NUCLEOTIDE SEQUENCE</scope>
</reference>
<comment type="caution">
    <text evidence="1">The sequence shown here is derived from an EMBL/GenBank/DDBJ whole genome shotgun (WGS) entry which is preliminary data.</text>
</comment>